<gene>
    <name evidence="2" type="ORF">ACFFFR_07810</name>
</gene>
<dbReference type="InterPro" id="IPR002346">
    <property type="entry name" value="Mopterin_DH_FAD-bd"/>
</dbReference>
<dbReference type="PANTHER" id="PTHR42659:SF9">
    <property type="entry name" value="XANTHINE DEHYDROGENASE FAD-BINDING SUBUNIT XDHB-RELATED"/>
    <property type="match status" value="1"/>
</dbReference>
<dbReference type="PANTHER" id="PTHR42659">
    <property type="entry name" value="XANTHINE DEHYDROGENASE SUBUNIT C-RELATED"/>
    <property type="match status" value="1"/>
</dbReference>
<dbReference type="EMBL" id="JBHLUB010000029">
    <property type="protein sequence ID" value="MFC0582283.1"/>
    <property type="molecule type" value="Genomic_DNA"/>
</dbReference>
<sequence length="306" mass="33084">MDMTCVNEIVSTADPNQWQPGDAWLAGGTVLYSYGIDLQIGRPKRLLDLHAAGWPALEWDGQRLRIAATCKVAELYRLGRTPEHVLAELTGQLPQHPGLDLIAPCCDSFVASFKIWNMSTVGGNVATALPAGPMTSLLAGWDAVAEIHAQDGAVRHQPVAEVVTGEAKHTLSNGELIRAFDIDAAVLQQPSAFRRISLTERGRSAVLLIARDIGDRIMRLAITAGTVHPIMVDIPIDAVDPAELTDLIDEYVPHNAWTTDIHGAPAWRRAMTARLTQELIEELFPGTIPDAADRDSGDITLKGANS</sequence>
<evidence type="ECO:0000313" key="2">
    <source>
        <dbReference type="EMBL" id="MFC0582283.1"/>
    </source>
</evidence>
<dbReference type="Proteomes" id="UP001589862">
    <property type="component" value="Unassembled WGS sequence"/>
</dbReference>
<dbReference type="InterPro" id="IPR016166">
    <property type="entry name" value="FAD-bd_PCMH"/>
</dbReference>
<reference evidence="2 3" key="1">
    <citation type="submission" date="2024-09" db="EMBL/GenBank/DDBJ databases">
        <authorList>
            <person name="Sun Q."/>
            <person name="Mori K."/>
        </authorList>
    </citation>
    <scope>NUCLEOTIDE SEQUENCE [LARGE SCALE GENOMIC DNA]</scope>
    <source>
        <strain evidence="2 3">NCAIM B.02604</strain>
    </source>
</reference>
<feature type="domain" description="FAD-binding PCMH-type" evidence="1">
    <location>
        <begin position="1"/>
        <end position="187"/>
    </location>
</feature>
<accession>A0ABV6PAZ2</accession>
<protein>
    <submittedName>
        <fullName evidence="2">FAD binding domain-containing protein</fullName>
    </submittedName>
</protein>
<dbReference type="PROSITE" id="PS51387">
    <property type="entry name" value="FAD_PCMH"/>
    <property type="match status" value="1"/>
</dbReference>
<dbReference type="InterPro" id="IPR051312">
    <property type="entry name" value="Diverse_Substr_Oxidored"/>
</dbReference>
<keyword evidence="3" id="KW-1185">Reference proteome</keyword>
<dbReference type="SUPFAM" id="SSF56176">
    <property type="entry name" value="FAD-binding/transporter-associated domain-like"/>
    <property type="match status" value="1"/>
</dbReference>
<comment type="caution">
    <text evidence="2">The sequence shown here is derived from an EMBL/GenBank/DDBJ whole genome shotgun (WGS) entry which is preliminary data.</text>
</comment>
<proteinExistence type="predicted"/>
<dbReference type="Pfam" id="PF00941">
    <property type="entry name" value="FAD_binding_5"/>
    <property type="match status" value="1"/>
</dbReference>
<dbReference type="RefSeq" id="WP_377459325.1">
    <property type="nucleotide sequence ID" value="NZ_JBHLUB010000029.1"/>
</dbReference>
<dbReference type="Gene3D" id="3.30.465.10">
    <property type="match status" value="1"/>
</dbReference>
<dbReference type="InterPro" id="IPR016169">
    <property type="entry name" value="FAD-bd_PCMH_sub2"/>
</dbReference>
<name>A0ABV6PAZ2_9MICC</name>
<organism evidence="2 3">
    <name type="scientific">Micrococcoides hystricis</name>
    <dbReference type="NCBI Taxonomy" id="1572761"/>
    <lineage>
        <taxon>Bacteria</taxon>
        <taxon>Bacillati</taxon>
        <taxon>Actinomycetota</taxon>
        <taxon>Actinomycetes</taxon>
        <taxon>Micrococcales</taxon>
        <taxon>Micrococcaceae</taxon>
        <taxon>Micrococcoides</taxon>
    </lineage>
</organism>
<evidence type="ECO:0000313" key="3">
    <source>
        <dbReference type="Proteomes" id="UP001589862"/>
    </source>
</evidence>
<dbReference type="InterPro" id="IPR036318">
    <property type="entry name" value="FAD-bd_PCMH-like_sf"/>
</dbReference>
<evidence type="ECO:0000259" key="1">
    <source>
        <dbReference type="PROSITE" id="PS51387"/>
    </source>
</evidence>